<dbReference type="GO" id="GO:0035999">
    <property type="term" value="P:tetrahydrofolate interconversion"/>
    <property type="evidence" value="ECO:0007669"/>
    <property type="project" value="UniProtKB-UniRule"/>
</dbReference>
<dbReference type="EMBL" id="LQYG01000006">
    <property type="protein sequence ID" value="KYC66529.1"/>
    <property type="molecule type" value="Genomic_DNA"/>
</dbReference>
<dbReference type="RefSeq" id="WP_013860733.1">
    <property type="nucleotide sequence ID" value="NZ_CABJCT010000034.1"/>
</dbReference>
<dbReference type="PIRSF" id="PIRSF000412">
    <property type="entry name" value="SHMT"/>
    <property type="match status" value="1"/>
</dbReference>
<dbReference type="InterPro" id="IPR019798">
    <property type="entry name" value="Ser_HO-MeTrfase_PLP_BS"/>
</dbReference>
<dbReference type="FunFam" id="3.90.1150.10:FF:000003">
    <property type="entry name" value="Serine hydroxymethyltransferase"/>
    <property type="match status" value="1"/>
</dbReference>
<evidence type="ECO:0000256" key="3">
    <source>
        <dbReference type="ARBA" id="ARBA00004496"/>
    </source>
</evidence>
<dbReference type="NCBIfam" id="NF000586">
    <property type="entry name" value="PRK00011.1"/>
    <property type="match status" value="1"/>
</dbReference>
<dbReference type="Gene3D" id="3.90.1150.10">
    <property type="entry name" value="Aspartate Aminotransferase, domain 1"/>
    <property type="match status" value="1"/>
</dbReference>
<feature type="binding site" evidence="12">
    <location>
        <position position="241"/>
    </location>
    <ligand>
        <name>(6S)-5,6,7,8-tetrahydrofolate</name>
        <dbReference type="ChEBI" id="CHEBI:57453"/>
    </ligand>
</feature>
<comment type="pathway">
    <text evidence="12">One-carbon metabolism; tetrahydrofolate interconversion.</text>
</comment>
<protein>
    <recommendedName>
        <fullName evidence="12">Serine hydroxymethyltransferase</fullName>
        <shortName evidence="12">SHMT</shortName>
        <shortName evidence="12">Serine methylase</shortName>
        <ecNumber evidence="12">2.1.2.1</ecNumber>
    </recommendedName>
</protein>
<dbReference type="PANTHER" id="PTHR11680">
    <property type="entry name" value="SERINE HYDROXYMETHYLTRANSFERASE"/>
    <property type="match status" value="1"/>
</dbReference>
<dbReference type="Gene3D" id="3.40.640.10">
    <property type="entry name" value="Type I PLP-dependent aspartate aminotransferase-like (Major domain)"/>
    <property type="match status" value="1"/>
</dbReference>
<evidence type="ECO:0000256" key="9">
    <source>
        <dbReference type="ARBA" id="ARBA00022679"/>
    </source>
</evidence>
<comment type="similarity">
    <text evidence="4 12">Belongs to the SHMT family.</text>
</comment>
<dbReference type="InterPro" id="IPR001085">
    <property type="entry name" value="Ser_HO-MeTrfase"/>
</dbReference>
<comment type="pathway">
    <text evidence="12">Amino-acid biosynthesis; glycine biosynthesis; glycine from L-serine: step 1/1.</text>
</comment>
<evidence type="ECO:0000259" key="15">
    <source>
        <dbReference type="Pfam" id="PF00464"/>
    </source>
</evidence>
<comment type="caution">
    <text evidence="16">The sequence shown here is derived from an EMBL/GenBank/DDBJ whole genome shotgun (WGS) entry which is preliminary data.</text>
</comment>
<keyword evidence="7 12" id="KW-0554">One-carbon metabolism</keyword>
<evidence type="ECO:0000313" key="17">
    <source>
        <dbReference type="EMBL" id="MDL5041706.1"/>
    </source>
</evidence>
<dbReference type="InterPro" id="IPR015422">
    <property type="entry name" value="PyrdxlP-dep_Trfase_small"/>
</dbReference>
<evidence type="ECO:0000256" key="12">
    <source>
        <dbReference type="HAMAP-Rule" id="MF_00051"/>
    </source>
</evidence>
<keyword evidence="14" id="KW-0175">Coiled coil</keyword>
<organism evidence="16 18">
    <name type="scientific">Heyndrickxia coagulans</name>
    <name type="common">Weizmannia coagulans</name>
    <dbReference type="NCBI Taxonomy" id="1398"/>
    <lineage>
        <taxon>Bacteria</taxon>
        <taxon>Bacillati</taxon>
        <taxon>Bacillota</taxon>
        <taxon>Bacilli</taxon>
        <taxon>Bacillales</taxon>
        <taxon>Bacillaceae</taxon>
        <taxon>Heyndrickxia</taxon>
    </lineage>
</organism>
<comment type="catalytic activity">
    <reaction evidence="1 12">
        <text>(6R)-5,10-methylene-5,6,7,8-tetrahydrofolate + glycine + H2O = (6S)-5,6,7,8-tetrahydrofolate + L-serine</text>
        <dbReference type="Rhea" id="RHEA:15481"/>
        <dbReference type="ChEBI" id="CHEBI:15377"/>
        <dbReference type="ChEBI" id="CHEBI:15636"/>
        <dbReference type="ChEBI" id="CHEBI:33384"/>
        <dbReference type="ChEBI" id="CHEBI:57305"/>
        <dbReference type="ChEBI" id="CHEBI:57453"/>
        <dbReference type="EC" id="2.1.2.1"/>
    </reaction>
</comment>
<dbReference type="OMA" id="CQFANVQ"/>
<evidence type="ECO:0000256" key="2">
    <source>
        <dbReference type="ARBA" id="ARBA00001933"/>
    </source>
</evidence>
<evidence type="ECO:0000256" key="13">
    <source>
        <dbReference type="PIRSR" id="PIRSR000412-50"/>
    </source>
</evidence>
<evidence type="ECO:0000256" key="6">
    <source>
        <dbReference type="ARBA" id="ARBA00022490"/>
    </source>
</evidence>
<proteinExistence type="inferred from homology"/>
<dbReference type="PANTHER" id="PTHR11680:SF35">
    <property type="entry name" value="SERINE HYDROXYMETHYLTRANSFERASE 1"/>
    <property type="match status" value="1"/>
</dbReference>
<keyword evidence="10 12" id="KW-0663">Pyridoxal phosphate</keyword>
<dbReference type="GO" id="GO:0005829">
    <property type="term" value="C:cytosol"/>
    <property type="evidence" value="ECO:0007669"/>
    <property type="project" value="TreeGrafter"/>
</dbReference>
<sequence length="414" mass="45371">MSHIANQDKEVYEAIRQELNRQRNKIELIASENFVSEAVMEAQGSVLTNKYAEGYPGHRYYGGCEYVDIVENLARERAKQLFGAEHVNVQPHSGAQANMAVYFTILEHGDTVLGMNLSHGGHLTHGSPVNFSGMQYHFVEYGVDKETQHIDYEDVLEKARVHKPKLIVAGASAYPRTIDFKKFREIADETGAYLMVDMAHIAGLVAAGLHPNPVPYADFVTTTTHKTLRGPRGGMILCKAEFAKKVDKSIFPGIQGGPLMHVIAAKAVAFGEALTDGFKTYSQKVVDNAKRLAEGLQKEGFDLVSGGTDNHLILIDLRSFGITGKDAEKVLDDIGITANKNTIPYDPESPFVTSGLRIGTPAVTTRGFGLEEMDEVASIIGSALKNPDNEAVLKEAAERVRHLTERFPLYAGQN</sequence>
<dbReference type="InterPro" id="IPR039429">
    <property type="entry name" value="SHMT-like_dom"/>
</dbReference>
<reference evidence="17" key="2">
    <citation type="submission" date="2023-06" db="EMBL/GenBank/DDBJ databases">
        <title>Probiogenomic evaluation and L lactic producing Weizmannia coaggulans BKMTCR2-2 from tree bark.</title>
        <authorList>
            <person name="Mahittikon J."/>
            <person name="Tanasupawat S."/>
        </authorList>
    </citation>
    <scope>NUCLEOTIDE SEQUENCE</scope>
    <source>
        <strain evidence="17">BKMTCR2-2</strain>
    </source>
</reference>
<dbReference type="PATRIC" id="fig|1398.26.peg.3382"/>
<evidence type="ECO:0000256" key="11">
    <source>
        <dbReference type="ARBA" id="ARBA00054606"/>
    </source>
</evidence>
<keyword evidence="8 12" id="KW-0028">Amino-acid biosynthesis</keyword>
<evidence type="ECO:0000313" key="16">
    <source>
        <dbReference type="EMBL" id="KYC66529.1"/>
    </source>
</evidence>
<dbReference type="AlphaFoldDB" id="A0A150KA95"/>
<comment type="cofactor">
    <cofactor evidence="2 12 13">
        <name>pyridoxal 5'-phosphate</name>
        <dbReference type="ChEBI" id="CHEBI:597326"/>
    </cofactor>
</comment>
<evidence type="ECO:0000256" key="8">
    <source>
        <dbReference type="ARBA" id="ARBA00022605"/>
    </source>
</evidence>
<feature type="binding site" evidence="12">
    <location>
        <begin position="121"/>
        <end position="123"/>
    </location>
    <ligand>
        <name>(6S)-5,6,7,8-tetrahydrofolate</name>
        <dbReference type="ChEBI" id="CHEBI:57453"/>
    </ligand>
</feature>
<evidence type="ECO:0000256" key="14">
    <source>
        <dbReference type="SAM" id="Coils"/>
    </source>
</evidence>
<feature type="binding site" evidence="12">
    <location>
        <position position="117"/>
    </location>
    <ligand>
        <name>(6S)-5,6,7,8-tetrahydrofolate</name>
        <dbReference type="ChEBI" id="CHEBI:57453"/>
    </ligand>
</feature>
<dbReference type="InterPro" id="IPR049943">
    <property type="entry name" value="Ser_HO-MeTrfase-like"/>
</dbReference>
<feature type="coiled-coil region" evidence="14">
    <location>
        <begin position="5"/>
        <end position="32"/>
    </location>
</feature>
<comment type="subunit">
    <text evidence="5 12">Homodimer.</text>
</comment>
<gene>
    <name evidence="12 17" type="primary">glyA</name>
    <name evidence="16" type="ORF">B4098_1419</name>
    <name evidence="17" type="ORF">QN341_11705</name>
</gene>
<dbReference type="GO" id="GO:0019264">
    <property type="term" value="P:glycine biosynthetic process from serine"/>
    <property type="evidence" value="ECO:0007669"/>
    <property type="project" value="UniProtKB-UniRule"/>
</dbReference>
<name>A0A150KA95_HEYCO</name>
<dbReference type="Pfam" id="PF00464">
    <property type="entry name" value="SHMT"/>
    <property type="match status" value="1"/>
</dbReference>
<evidence type="ECO:0000256" key="7">
    <source>
        <dbReference type="ARBA" id="ARBA00022563"/>
    </source>
</evidence>
<dbReference type="InterPro" id="IPR015424">
    <property type="entry name" value="PyrdxlP-dep_Trfase"/>
</dbReference>
<dbReference type="PROSITE" id="PS00096">
    <property type="entry name" value="SHMT"/>
    <property type="match status" value="1"/>
</dbReference>
<dbReference type="CDD" id="cd00378">
    <property type="entry name" value="SHMT"/>
    <property type="match status" value="1"/>
</dbReference>
<dbReference type="GO" id="GO:0030170">
    <property type="term" value="F:pyridoxal phosphate binding"/>
    <property type="evidence" value="ECO:0007669"/>
    <property type="project" value="UniProtKB-UniRule"/>
</dbReference>
<comment type="subcellular location">
    <subcellularLocation>
        <location evidence="3 12">Cytoplasm</location>
    </subcellularLocation>
</comment>
<evidence type="ECO:0000313" key="18">
    <source>
        <dbReference type="Proteomes" id="UP000075288"/>
    </source>
</evidence>
<accession>A0A150KA95</accession>
<dbReference type="UniPathway" id="UPA00288">
    <property type="reaction ID" value="UER01023"/>
</dbReference>
<evidence type="ECO:0000256" key="5">
    <source>
        <dbReference type="ARBA" id="ARBA00011738"/>
    </source>
</evidence>
<dbReference type="GO" id="GO:0032259">
    <property type="term" value="P:methylation"/>
    <property type="evidence" value="ECO:0007669"/>
    <property type="project" value="UniProtKB-KW"/>
</dbReference>
<evidence type="ECO:0000256" key="1">
    <source>
        <dbReference type="ARBA" id="ARBA00001528"/>
    </source>
</evidence>
<dbReference type="UniPathway" id="UPA00193"/>
<feature type="binding site" evidence="12">
    <location>
        <begin position="349"/>
        <end position="351"/>
    </location>
    <ligand>
        <name>(6S)-5,6,7,8-tetrahydrofolate</name>
        <dbReference type="ChEBI" id="CHEBI:57453"/>
    </ligand>
</feature>
<dbReference type="EC" id="2.1.2.1" evidence="12"/>
<feature type="modified residue" description="N6-(pyridoxal phosphate)lysine" evidence="12 13">
    <location>
        <position position="226"/>
    </location>
</feature>
<dbReference type="GO" id="GO:0008168">
    <property type="term" value="F:methyltransferase activity"/>
    <property type="evidence" value="ECO:0007669"/>
    <property type="project" value="UniProtKB-KW"/>
</dbReference>
<keyword evidence="6 12" id="KW-0963">Cytoplasm</keyword>
<evidence type="ECO:0000256" key="10">
    <source>
        <dbReference type="ARBA" id="ARBA00022898"/>
    </source>
</evidence>
<keyword evidence="16" id="KW-0489">Methyltransferase</keyword>
<feature type="site" description="Plays an important role in substrate specificity" evidence="12">
    <location>
        <position position="225"/>
    </location>
</feature>
<evidence type="ECO:0000256" key="4">
    <source>
        <dbReference type="ARBA" id="ARBA00006376"/>
    </source>
</evidence>
<dbReference type="Proteomes" id="UP000075288">
    <property type="component" value="Unassembled WGS sequence"/>
</dbReference>
<dbReference type="InterPro" id="IPR015421">
    <property type="entry name" value="PyrdxlP-dep_Trfase_major"/>
</dbReference>
<dbReference type="HAMAP" id="MF_00051">
    <property type="entry name" value="SHMT"/>
    <property type="match status" value="1"/>
</dbReference>
<keyword evidence="9 12" id="KW-0808">Transferase</keyword>
<feature type="domain" description="Serine hydroxymethyltransferase-like" evidence="15">
    <location>
        <begin position="5"/>
        <end position="380"/>
    </location>
</feature>
<dbReference type="FunFam" id="3.40.640.10:FF:000001">
    <property type="entry name" value="Serine hydroxymethyltransferase"/>
    <property type="match status" value="1"/>
</dbReference>
<dbReference type="Proteomes" id="UP001223084">
    <property type="component" value="Unassembled WGS sequence"/>
</dbReference>
<dbReference type="SUPFAM" id="SSF53383">
    <property type="entry name" value="PLP-dependent transferases"/>
    <property type="match status" value="1"/>
</dbReference>
<comment type="function">
    <text evidence="11">Catalyzes the reversible interconversion of serine and glycine with tetrahydrofolate (THF) serving as the one-carbon carrier. This reaction serves as the major source of one-carbon groups required for the biosynthesis of purines, thymidylate, methionine, and other important biomolecules. Also exhibits THF-independent aldolase activity toward beta-hydroxyamino acids, producing glycine and aldehydes, via a retro-aldol mechanism. Thus, is able to catalyze the cleavage of L-allo-threonine.</text>
</comment>
<reference evidence="16 18" key="1">
    <citation type="submission" date="2016-01" db="EMBL/GenBank/DDBJ databases">
        <title>Genome Sequences of Twelve Sporeforming Bacillus Species Isolated from Foods.</title>
        <authorList>
            <person name="Berendsen E.M."/>
            <person name="Wells-Bennik M.H."/>
            <person name="Krawcyk A.O."/>
            <person name="De Jong A."/>
            <person name="Holsappel S."/>
            <person name="Eijlander R.T."/>
            <person name="Kuipers O.P."/>
        </authorList>
    </citation>
    <scope>NUCLEOTIDE SEQUENCE [LARGE SCALE GENOMIC DNA]</scope>
    <source>
        <strain evidence="16 18">B4098</strain>
    </source>
</reference>
<dbReference type="EMBL" id="JASUZX010000002">
    <property type="protein sequence ID" value="MDL5041706.1"/>
    <property type="molecule type" value="Genomic_DNA"/>
</dbReference>
<dbReference type="GO" id="GO:0004372">
    <property type="term" value="F:glycine hydroxymethyltransferase activity"/>
    <property type="evidence" value="ECO:0007669"/>
    <property type="project" value="UniProtKB-UniRule"/>
</dbReference>